<name>A0AAV4TDB8_CAEEX</name>
<gene>
    <name evidence="1" type="ORF">CEXT_345871</name>
</gene>
<keyword evidence="2" id="KW-1185">Reference proteome</keyword>
<dbReference type="AlphaFoldDB" id="A0AAV4TDB8"/>
<dbReference type="Proteomes" id="UP001054945">
    <property type="component" value="Unassembled WGS sequence"/>
</dbReference>
<comment type="caution">
    <text evidence="1">The sequence shown here is derived from an EMBL/GenBank/DDBJ whole genome shotgun (WGS) entry which is preliminary data.</text>
</comment>
<protein>
    <submittedName>
        <fullName evidence="1">Uncharacterized protein</fullName>
    </submittedName>
</protein>
<evidence type="ECO:0000313" key="2">
    <source>
        <dbReference type="Proteomes" id="UP001054945"/>
    </source>
</evidence>
<dbReference type="EMBL" id="BPLR01010982">
    <property type="protein sequence ID" value="GIY43476.1"/>
    <property type="molecule type" value="Genomic_DNA"/>
</dbReference>
<accession>A0AAV4TDB8</accession>
<evidence type="ECO:0000313" key="1">
    <source>
        <dbReference type="EMBL" id="GIY43476.1"/>
    </source>
</evidence>
<sequence>MRAELFILNEIINKLVKRYMSVFNNEFIVSDMIIQAIDGAAWKSVFCWQQDIQHRLGGFLLLLASYAGAPWWPDVCLGTTGDLQSAGATTCRGFRTALCHPRHCRPVASVQKTSYRKGTMCMPQ</sequence>
<reference evidence="1 2" key="1">
    <citation type="submission" date="2021-06" db="EMBL/GenBank/DDBJ databases">
        <title>Caerostris extrusa draft genome.</title>
        <authorList>
            <person name="Kono N."/>
            <person name="Arakawa K."/>
        </authorList>
    </citation>
    <scope>NUCLEOTIDE SEQUENCE [LARGE SCALE GENOMIC DNA]</scope>
</reference>
<proteinExistence type="predicted"/>
<organism evidence="1 2">
    <name type="scientific">Caerostris extrusa</name>
    <name type="common">Bark spider</name>
    <name type="synonym">Caerostris bankana</name>
    <dbReference type="NCBI Taxonomy" id="172846"/>
    <lineage>
        <taxon>Eukaryota</taxon>
        <taxon>Metazoa</taxon>
        <taxon>Ecdysozoa</taxon>
        <taxon>Arthropoda</taxon>
        <taxon>Chelicerata</taxon>
        <taxon>Arachnida</taxon>
        <taxon>Araneae</taxon>
        <taxon>Araneomorphae</taxon>
        <taxon>Entelegynae</taxon>
        <taxon>Araneoidea</taxon>
        <taxon>Araneidae</taxon>
        <taxon>Caerostris</taxon>
    </lineage>
</organism>